<dbReference type="EMBL" id="MH248138">
    <property type="protein sequence ID" value="AWY08544.1"/>
    <property type="molecule type" value="Genomic_DNA"/>
</dbReference>
<protein>
    <submittedName>
        <fullName evidence="1">Uncharacterized protein</fullName>
    </submittedName>
</protein>
<name>A0A2Z4QF44_9CAUD</name>
<accession>A0A2Z4QF44</accession>
<gene>
    <name evidence="1" type="ORF">Alexandra_288</name>
</gene>
<keyword evidence="2" id="KW-1185">Reference proteome</keyword>
<reference evidence="1 2" key="1">
    <citation type="submission" date="2018-04" db="EMBL/GenBank/DDBJ databases">
        <authorList>
            <person name="Go L.Y."/>
            <person name="Mitchell J.A."/>
        </authorList>
    </citation>
    <scope>NUCLEOTIDE SEQUENCE [LARGE SCALE GENOMIC DNA]</scope>
</reference>
<proteinExistence type="predicted"/>
<organism evidence="1 2">
    <name type="scientific">Erwinia phage vB_EamM_Alexandra</name>
    <dbReference type="NCBI Taxonomy" id="2201424"/>
    <lineage>
        <taxon>Viruses</taxon>
        <taxon>Duplodnaviria</taxon>
        <taxon>Heunggongvirae</taxon>
        <taxon>Uroviricota</taxon>
        <taxon>Caudoviricetes</taxon>
        <taxon>Alexandravirus</taxon>
        <taxon>Alexandravirus alexandra</taxon>
    </lineage>
</organism>
<sequence length="188" mass="21402">MKPNKWKVKFTQIDKPTNTFTATYTSKAEFEKWAKLHSDNGFTVEIVASVVVEIPVASWTYPAQPDLKEAPKLFHVKHYSSDEWPSLIGVGQYFHVEADRDEVEDFAELLNRTIHAARLYVDPDVTYTVEGFISTRGDWVPIKSCMTCEHEVDELLKQLRIPPKGLPNPATSFRVVRVTREPGPELGV</sequence>
<evidence type="ECO:0000313" key="2">
    <source>
        <dbReference type="Proteomes" id="UP000251795"/>
    </source>
</evidence>
<evidence type="ECO:0000313" key="1">
    <source>
        <dbReference type="EMBL" id="AWY08544.1"/>
    </source>
</evidence>
<dbReference type="Proteomes" id="UP000251795">
    <property type="component" value="Segment"/>
</dbReference>